<dbReference type="Pfam" id="PF10387">
    <property type="entry name" value="DUF2442"/>
    <property type="match status" value="1"/>
</dbReference>
<dbReference type="AlphaFoldDB" id="A0AAW9A5S8"/>
<evidence type="ECO:0000313" key="2">
    <source>
        <dbReference type="Proteomes" id="UP001271648"/>
    </source>
</evidence>
<protein>
    <submittedName>
        <fullName evidence="1">DUF2442 domain-containing protein</fullName>
    </submittedName>
</protein>
<dbReference type="Proteomes" id="UP001271648">
    <property type="component" value="Unassembled WGS sequence"/>
</dbReference>
<dbReference type="EMBL" id="JAUBDJ010000002">
    <property type="protein sequence ID" value="MDW0116240.1"/>
    <property type="molecule type" value="Genomic_DNA"/>
</dbReference>
<reference evidence="1 2" key="1">
    <citation type="submission" date="2023-06" db="EMBL/GenBank/DDBJ databases">
        <title>Sporosarcina sp. nov., isolated from Korean traditional fermented seafood 'Jeotgal'.</title>
        <authorList>
            <person name="Yang A.I."/>
            <person name="Shin N.-R."/>
        </authorList>
    </citation>
    <scope>NUCLEOTIDE SEQUENCE [LARGE SCALE GENOMIC DNA]</scope>
    <source>
        <strain evidence="1 2">KCTC43456</strain>
    </source>
</reference>
<comment type="caution">
    <text evidence="1">The sequence shown here is derived from an EMBL/GenBank/DDBJ whole genome shotgun (WGS) entry which is preliminary data.</text>
</comment>
<dbReference type="InterPro" id="IPR036782">
    <property type="entry name" value="NE0471-like_N"/>
</dbReference>
<name>A0AAW9A5S8_9BACL</name>
<keyword evidence="2" id="KW-1185">Reference proteome</keyword>
<sequence length="108" mass="12573">MVLVKSVKPLPDGWLYITFDNEEQKIVDIKPHMKGILEKLKDSEFFKQVFVDPELETVSWPEELDLDPDNFYKQGINIGVIENLSKILSKEKLAGKIKFDENNHREKA</sequence>
<organism evidence="1 2">
    <name type="scientific">Sporosarcina thermotolerans</name>
    <dbReference type="NCBI Taxonomy" id="633404"/>
    <lineage>
        <taxon>Bacteria</taxon>
        <taxon>Bacillati</taxon>
        <taxon>Bacillota</taxon>
        <taxon>Bacilli</taxon>
        <taxon>Bacillales</taxon>
        <taxon>Caryophanaceae</taxon>
        <taxon>Sporosarcina</taxon>
    </lineage>
</organism>
<dbReference type="InterPro" id="IPR018841">
    <property type="entry name" value="DUF2442"/>
</dbReference>
<gene>
    <name evidence="1" type="ORF">QTL97_04790</name>
</gene>
<evidence type="ECO:0000313" key="1">
    <source>
        <dbReference type="EMBL" id="MDW0116240.1"/>
    </source>
</evidence>
<dbReference type="RefSeq" id="WP_283732931.1">
    <property type="nucleotide sequence ID" value="NZ_CP125968.1"/>
</dbReference>
<dbReference type="Gene3D" id="3.30.2020.10">
    <property type="entry name" value="NE0471-like N-terminal domain"/>
    <property type="match status" value="1"/>
</dbReference>
<proteinExistence type="predicted"/>
<accession>A0AAW9A5S8</accession>
<dbReference type="SUPFAM" id="SSF143880">
    <property type="entry name" value="NE0471 N-terminal domain-like"/>
    <property type="match status" value="1"/>
</dbReference>